<dbReference type="AlphaFoldDB" id="A0A9P4LCM5"/>
<protein>
    <submittedName>
        <fullName evidence="2">Uncharacterized protein</fullName>
    </submittedName>
</protein>
<dbReference type="RefSeq" id="XP_040793489.1">
    <property type="nucleotide sequence ID" value="XM_040932507.1"/>
</dbReference>
<gene>
    <name evidence="2" type="ORF">K460DRAFT_361681</name>
</gene>
<accession>A0A9P4LCM5</accession>
<evidence type="ECO:0000256" key="1">
    <source>
        <dbReference type="SAM" id="MobiDB-lite"/>
    </source>
</evidence>
<sequence>MSITDYHPRILSLASGGSSIISTPTHQSRRESHESAYDAHHFTSQQQLKTENTLNQSIKKMWKEIKHAAAEHHKSVNAAYQASYGAGIRVPSTVSN</sequence>
<dbReference type="EMBL" id="ML976614">
    <property type="protein sequence ID" value="KAF1850926.1"/>
    <property type="molecule type" value="Genomic_DNA"/>
</dbReference>
<feature type="compositionally biased region" description="Basic and acidic residues" evidence="1">
    <location>
        <begin position="28"/>
        <end position="37"/>
    </location>
</feature>
<feature type="region of interest" description="Disordered" evidence="1">
    <location>
        <begin position="16"/>
        <end position="37"/>
    </location>
</feature>
<dbReference type="GeneID" id="63849758"/>
<name>A0A9P4LCM5_9PLEO</name>
<evidence type="ECO:0000313" key="3">
    <source>
        <dbReference type="Proteomes" id="UP000800039"/>
    </source>
</evidence>
<evidence type="ECO:0000313" key="2">
    <source>
        <dbReference type="EMBL" id="KAF1850926.1"/>
    </source>
</evidence>
<reference evidence="2" key="1">
    <citation type="submission" date="2020-01" db="EMBL/GenBank/DDBJ databases">
        <authorList>
            <consortium name="DOE Joint Genome Institute"/>
            <person name="Haridas S."/>
            <person name="Albert R."/>
            <person name="Binder M."/>
            <person name="Bloem J."/>
            <person name="Labutti K."/>
            <person name="Salamov A."/>
            <person name="Andreopoulos B."/>
            <person name="Baker S.E."/>
            <person name="Barry K."/>
            <person name="Bills G."/>
            <person name="Bluhm B.H."/>
            <person name="Cannon C."/>
            <person name="Castanera R."/>
            <person name="Culley D.E."/>
            <person name="Daum C."/>
            <person name="Ezra D."/>
            <person name="Gonzalez J.B."/>
            <person name="Henrissat B."/>
            <person name="Kuo A."/>
            <person name="Liang C."/>
            <person name="Lipzen A."/>
            <person name="Lutzoni F."/>
            <person name="Magnuson J."/>
            <person name="Mondo S."/>
            <person name="Nolan M."/>
            <person name="Ohm R."/>
            <person name="Pangilinan J."/>
            <person name="Park H.-J."/>
            <person name="Ramirez L."/>
            <person name="Alfaro M."/>
            <person name="Sun H."/>
            <person name="Tritt A."/>
            <person name="Yoshinaga Y."/>
            <person name="Zwiers L.-H."/>
            <person name="Turgeon B.G."/>
            <person name="Goodwin S.B."/>
            <person name="Spatafora J.W."/>
            <person name="Crous P.W."/>
            <person name="Grigoriev I.V."/>
        </authorList>
    </citation>
    <scope>NUCLEOTIDE SEQUENCE</scope>
    <source>
        <strain evidence="2">CBS 394.84</strain>
    </source>
</reference>
<comment type="caution">
    <text evidence="2">The sequence shown here is derived from an EMBL/GenBank/DDBJ whole genome shotgun (WGS) entry which is preliminary data.</text>
</comment>
<dbReference type="OrthoDB" id="3494771at2759"/>
<proteinExistence type="predicted"/>
<keyword evidence="3" id="KW-1185">Reference proteome</keyword>
<organism evidence="2 3">
    <name type="scientific">Cucurbitaria berberidis CBS 394.84</name>
    <dbReference type="NCBI Taxonomy" id="1168544"/>
    <lineage>
        <taxon>Eukaryota</taxon>
        <taxon>Fungi</taxon>
        <taxon>Dikarya</taxon>
        <taxon>Ascomycota</taxon>
        <taxon>Pezizomycotina</taxon>
        <taxon>Dothideomycetes</taxon>
        <taxon>Pleosporomycetidae</taxon>
        <taxon>Pleosporales</taxon>
        <taxon>Pleosporineae</taxon>
        <taxon>Cucurbitariaceae</taxon>
        <taxon>Cucurbitaria</taxon>
    </lineage>
</organism>
<dbReference type="Proteomes" id="UP000800039">
    <property type="component" value="Unassembled WGS sequence"/>
</dbReference>